<dbReference type="InterPro" id="IPR004839">
    <property type="entry name" value="Aminotransferase_I/II_large"/>
</dbReference>
<dbReference type="PANTHER" id="PTHR43807:SF20">
    <property type="entry name" value="FI04487P"/>
    <property type="match status" value="1"/>
</dbReference>
<dbReference type="EMBL" id="FMHZ01000002">
    <property type="protein sequence ID" value="SCL64806.1"/>
    <property type="molecule type" value="Genomic_DNA"/>
</dbReference>
<dbReference type="Pfam" id="PF00155">
    <property type="entry name" value="Aminotran_1_2"/>
    <property type="match status" value="1"/>
</dbReference>
<keyword evidence="3 7" id="KW-0032">Aminotransferase</keyword>
<feature type="domain" description="Aminotransferase class I/classII large" evidence="6">
    <location>
        <begin position="35"/>
        <end position="391"/>
    </location>
</feature>
<proteinExistence type="inferred from homology"/>
<evidence type="ECO:0000256" key="5">
    <source>
        <dbReference type="ARBA" id="ARBA00022898"/>
    </source>
</evidence>
<dbReference type="GO" id="GO:0016212">
    <property type="term" value="F:kynurenine-oxoglutarate transaminase activity"/>
    <property type="evidence" value="ECO:0007669"/>
    <property type="project" value="TreeGrafter"/>
</dbReference>
<evidence type="ECO:0000313" key="7">
    <source>
        <dbReference type="EMBL" id="SCL64806.1"/>
    </source>
</evidence>
<evidence type="ECO:0000256" key="1">
    <source>
        <dbReference type="ARBA" id="ARBA00001933"/>
    </source>
</evidence>
<dbReference type="InterPro" id="IPR015421">
    <property type="entry name" value="PyrdxlP-dep_Trfase_major"/>
</dbReference>
<dbReference type="InterPro" id="IPR015424">
    <property type="entry name" value="PyrdxlP-dep_Trfase"/>
</dbReference>
<dbReference type="NCBIfam" id="NF005855">
    <property type="entry name" value="PRK07777.1"/>
    <property type="match status" value="1"/>
</dbReference>
<evidence type="ECO:0000259" key="6">
    <source>
        <dbReference type="Pfam" id="PF00155"/>
    </source>
</evidence>
<dbReference type="AlphaFoldDB" id="A0A1C6VEM5"/>
<dbReference type="Gene3D" id="3.40.640.10">
    <property type="entry name" value="Type I PLP-dependent aspartate aminotransferase-like (Major domain)"/>
    <property type="match status" value="1"/>
</dbReference>
<evidence type="ECO:0000313" key="8">
    <source>
        <dbReference type="Proteomes" id="UP000199001"/>
    </source>
</evidence>
<gene>
    <name evidence="7" type="ORF">GA0070606_4035</name>
</gene>
<dbReference type="SUPFAM" id="SSF53383">
    <property type="entry name" value="PLP-dependent transferases"/>
    <property type="match status" value="1"/>
</dbReference>
<organism evidence="7 8">
    <name type="scientific">Micromonospora citrea</name>
    <dbReference type="NCBI Taxonomy" id="47855"/>
    <lineage>
        <taxon>Bacteria</taxon>
        <taxon>Bacillati</taxon>
        <taxon>Actinomycetota</taxon>
        <taxon>Actinomycetes</taxon>
        <taxon>Micromonosporales</taxon>
        <taxon>Micromonosporaceae</taxon>
        <taxon>Micromonospora</taxon>
    </lineage>
</organism>
<dbReference type="PANTHER" id="PTHR43807">
    <property type="entry name" value="FI04487P"/>
    <property type="match status" value="1"/>
</dbReference>
<evidence type="ECO:0000256" key="2">
    <source>
        <dbReference type="ARBA" id="ARBA00007441"/>
    </source>
</evidence>
<dbReference type="Gene3D" id="3.90.1150.10">
    <property type="entry name" value="Aspartate Aminotransferase, domain 1"/>
    <property type="match status" value="1"/>
</dbReference>
<name>A0A1C6VEM5_9ACTN</name>
<comment type="cofactor">
    <cofactor evidence="1">
        <name>pyridoxal 5'-phosphate</name>
        <dbReference type="ChEBI" id="CHEBI:597326"/>
    </cofactor>
</comment>
<dbReference type="GO" id="GO:0030170">
    <property type="term" value="F:pyridoxal phosphate binding"/>
    <property type="evidence" value="ECO:0007669"/>
    <property type="project" value="InterPro"/>
</dbReference>
<keyword evidence="4 7" id="KW-0808">Transferase</keyword>
<dbReference type="FunFam" id="3.40.640.10:FF:000024">
    <property type="entry name" value="Kynurenine--oxoglutarate transaminase 3"/>
    <property type="match status" value="1"/>
</dbReference>
<accession>A0A1C6VEM5</accession>
<protein>
    <submittedName>
        <fullName evidence="7">Succinyldiaminopimelate aminotransferase apoenzyme</fullName>
    </submittedName>
</protein>
<keyword evidence="5" id="KW-0663">Pyridoxal phosphate</keyword>
<dbReference type="Proteomes" id="UP000199001">
    <property type="component" value="Unassembled WGS sequence"/>
</dbReference>
<reference evidence="8" key="1">
    <citation type="submission" date="2016-06" db="EMBL/GenBank/DDBJ databases">
        <authorList>
            <person name="Varghese N."/>
            <person name="Submissions Spin"/>
        </authorList>
    </citation>
    <scope>NUCLEOTIDE SEQUENCE [LARGE SCALE GENOMIC DNA]</scope>
    <source>
        <strain evidence="8">DSM 43903</strain>
    </source>
</reference>
<dbReference type="CDD" id="cd00609">
    <property type="entry name" value="AAT_like"/>
    <property type="match status" value="1"/>
</dbReference>
<evidence type="ECO:0000256" key="4">
    <source>
        <dbReference type="ARBA" id="ARBA00022679"/>
    </source>
</evidence>
<comment type="similarity">
    <text evidence="2">Belongs to the class-I pyridoxal-phosphate-dependent aminotransferase family.</text>
</comment>
<keyword evidence="8" id="KW-1185">Reference proteome</keyword>
<dbReference type="OrthoDB" id="9763453at2"/>
<dbReference type="InterPro" id="IPR015422">
    <property type="entry name" value="PyrdxlP-dep_Trfase_small"/>
</dbReference>
<dbReference type="STRING" id="47855.GA0070606_4035"/>
<dbReference type="RefSeq" id="WP_091102712.1">
    <property type="nucleotide sequence ID" value="NZ_FMHZ01000002.1"/>
</dbReference>
<dbReference type="GO" id="GO:0005737">
    <property type="term" value="C:cytoplasm"/>
    <property type="evidence" value="ECO:0007669"/>
    <property type="project" value="TreeGrafter"/>
</dbReference>
<sequence length="397" mass="42332">MTTTDDVDPLVARMRPFGTTVFAEMSALAVRTGAVNLGQGFPDTDGPPEMLAAAAESLRSGQNQYPPGPGVPALRAAVAAHQRRFWGLEYDPEGEIVVTAGATEALAAAILGLCEPGDEVVCFEPYYDSYAASIALAGAVRRPVTLRPDVDGRYAFDPAALRAAFGPRTRLVLLNSPHNPTGKVFTPDELALVAELCQEHGAYAVTDEVYEHLVFTDTSSPHVPLATLPGMRERTLRISSAGKTFSCTGWKVGWASGPAALVSAVLRVKQFLTFVNAAPLQPAVAVALALPDDYFTGFRDGMQARRDQLVGGLTDAGFEVFAPEGTYFVTADVTALGGRDGLEFCRSLPGRCGVVAVPTQGFYDDPDAGRHLIRFAFCKRPEVLTEAADRLRRLPGS</sequence>
<evidence type="ECO:0000256" key="3">
    <source>
        <dbReference type="ARBA" id="ARBA00022576"/>
    </source>
</evidence>
<dbReference type="InterPro" id="IPR051326">
    <property type="entry name" value="Kynurenine-oxoglutarate_AT"/>
</dbReference>